<gene>
    <name evidence="2" type="ORF">J2S41_005567</name>
</gene>
<dbReference type="AlphaFoldDB" id="A0AAE4CD84"/>
<keyword evidence="1" id="KW-0732">Signal</keyword>
<evidence type="ECO:0000313" key="2">
    <source>
        <dbReference type="EMBL" id="MDR7278789.1"/>
    </source>
</evidence>
<protein>
    <recommendedName>
        <fullName evidence="4">Lipoprotein</fullName>
    </recommendedName>
</protein>
<organism evidence="2 3">
    <name type="scientific">Catenuloplanes atrovinosus</name>
    <dbReference type="NCBI Taxonomy" id="137266"/>
    <lineage>
        <taxon>Bacteria</taxon>
        <taxon>Bacillati</taxon>
        <taxon>Actinomycetota</taxon>
        <taxon>Actinomycetes</taxon>
        <taxon>Micromonosporales</taxon>
        <taxon>Micromonosporaceae</taxon>
        <taxon>Catenuloplanes</taxon>
    </lineage>
</organism>
<evidence type="ECO:0000313" key="3">
    <source>
        <dbReference type="Proteomes" id="UP001183643"/>
    </source>
</evidence>
<dbReference type="InterPro" id="IPR058119">
    <property type="entry name" value="SCO0607-like"/>
</dbReference>
<evidence type="ECO:0000256" key="1">
    <source>
        <dbReference type="SAM" id="SignalP"/>
    </source>
</evidence>
<dbReference type="EMBL" id="JAVDYB010000001">
    <property type="protein sequence ID" value="MDR7278789.1"/>
    <property type="molecule type" value="Genomic_DNA"/>
</dbReference>
<dbReference type="NCBIfam" id="NF046120">
    <property type="entry name" value="lipo_SCO0607"/>
    <property type="match status" value="1"/>
</dbReference>
<name>A0AAE4CD84_9ACTN</name>
<reference evidence="2" key="1">
    <citation type="submission" date="2023-07" db="EMBL/GenBank/DDBJ databases">
        <title>Sequencing the genomes of 1000 actinobacteria strains.</title>
        <authorList>
            <person name="Klenk H.-P."/>
        </authorList>
    </citation>
    <scope>NUCLEOTIDE SEQUENCE</scope>
    <source>
        <strain evidence="2">DSM 44707</strain>
    </source>
</reference>
<comment type="caution">
    <text evidence="2">The sequence shown here is derived from an EMBL/GenBank/DDBJ whole genome shotgun (WGS) entry which is preliminary data.</text>
</comment>
<accession>A0AAE4CD84</accession>
<dbReference type="Proteomes" id="UP001183643">
    <property type="component" value="Unassembled WGS sequence"/>
</dbReference>
<dbReference type="PROSITE" id="PS51257">
    <property type="entry name" value="PROKAR_LIPOPROTEIN"/>
    <property type="match status" value="1"/>
</dbReference>
<evidence type="ECO:0008006" key="4">
    <source>
        <dbReference type="Google" id="ProtNLM"/>
    </source>
</evidence>
<feature type="chain" id="PRO_5042028777" description="Lipoprotein" evidence="1">
    <location>
        <begin position="19"/>
        <end position="91"/>
    </location>
</feature>
<keyword evidence="3" id="KW-1185">Reference proteome</keyword>
<proteinExistence type="predicted"/>
<feature type="signal peptide" evidence="1">
    <location>
        <begin position="1"/>
        <end position="18"/>
    </location>
</feature>
<dbReference type="RefSeq" id="WP_310371927.1">
    <property type="nucleotide sequence ID" value="NZ_JAVDYB010000001.1"/>
</dbReference>
<sequence>MRTLTRLLPLLTLTTVIAGCSFQESICAGGEYPVKAIGNATGRACVADGEEPPSGYVRYPDGQVPEHLGDEWDTYWSSRIIHEDGTITEAS</sequence>